<feature type="region of interest" description="Disordered" evidence="1">
    <location>
        <begin position="1"/>
        <end position="54"/>
    </location>
</feature>
<name>K0THB1_THAOC</name>
<dbReference type="AlphaFoldDB" id="K0THB1"/>
<feature type="non-terminal residue" evidence="2">
    <location>
        <position position="1"/>
    </location>
</feature>
<accession>K0THB1</accession>
<feature type="compositionally biased region" description="Low complexity" evidence="1">
    <location>
        <begin position="149"/>
        <end position="160"/>
    </location>
</feature>
<organism evidence="2 3">
    <name type="scientific">Thalassiosira oceanica</name>
    <name type="common">Marine diatom</name>
    <dbReference type="NCBI Taxonomy" id="159749"/>
    <lineage>
        <taxon>Eukaryota</taxon>
        <taxon>Sar</taxon>
        <taxon>Stramenopiles</taxon>
        <taxon>Ochrophyta</taxon>
        <taxon>Bacillariophyta</taxon>
        <taxon>Coscinodiscophyceae</taxon>
        <taxon>Thalassiosirophycidae</taxon>
        <taxon>Thalassiosirales</taxon>
        <taxon>Thalassiosiraceae</taxon>
        <taxon>Thalassiosira</taxon>
    </lineage>
</organism>
<feature type="compositionally biased region" description="Basic residues" evidence="1">
    <location>
        <begin position="161"/>
        <end position="173"/>
    </location>
</feature>
<evidence type="ECO:0000313" key="2">
    <source>
        <dbReference type="EMBL" id="EJK69847.1"/>
    </source>
</evidence>
<gene>
    <name evidence="2" type="ORF">THAOC_08857</name>
</gene>
<protein>
    <submittedName>
        <fullName evidence="2">Uncharacterized protein</fullName>
    </submittedName>
</protein>
<evidence type="ECO:0000313" key="3">
    <source>
        <dbReference type="Proteomes" id="UP000266841"/>
    </source>
</evidence>
<feature type="compositionally biased region" description="Basic and acidic residues" evidence="1">
    <location>
        <begin position="1"/>
        <end position="34"/>
    </location>
</feature>
<proteinExistence type="predicted"/>
<reference evidence="2 3" key="1">
    <citation type="journal article" date="2012" name="Genome Biol.">
        <title>Genome and low-iron response of an oceanic diatom adapted to chronic iron limitation.</title>
        <authorList>
            <person name="Lommer M."/>
            <person name="Specht M."/>
            <person name="Roy A.S."/>
            <person name="Kraemer L."/>
            <person name="Andreson R."/>
            <person name="Gutowska M.A."/>
            <person name="Wolf J."/>
            <person name="Bergner S.V."/>
            <person name="Schilhabel M.B."/>
            <person name="Klostermeier U.C."/>
            <person name="Beiko R.G."/>
            <person name="Rosenstiel P."/>
            <person name="Hippler M."/>
            <person name="Laroche J."/>
        </authorList>
    </citation>
    <scope>NUCLEOTIDE SEQUENCE [LARGE SCALE GENOMIC DNA]</scope>
    <source>
        <strain evidence="2 3">CCMP1005</strain>
    </source>
</reference>
<comment type="caution">
    <text evidence="2">The sequence shown here is derived from an EMBL/GenBank/DDBJ whole genome shotgun (WGS) entry which is preliminary data.</text>
</comment>
<evidence type="ECO:0000256" key="1">
    <source>
        <dbReference type="SAM" id="MobiDB-lite"/>
    </source>
</evidence>
<feature type="region of interest" description="Disordered" evidence="1">
    <location>
        <begin position="120"/>
        <end position="173"/>
    </location>
</feature>
<sequence>TGGGDGRRRPAEEAARHHDSGEEHRTGALGRGREPGSALGRTPGGGRRALGLPGSTRNIWKQRRLSGGMKKRGQLHRRDSRAFVPVVVVVGYGFPPKIAVIAGTNSRVVYGRAESTPFHFRAIGMDGHPPQQSSDDTPPPDDRLDEDAPAATDASSTARTAPRRGRRKGWAEG</sequence>
<keyword evidence="3" id="KW-1185">Reference proteome</keyword>
<dbReference type="Proteomes" id="UP000266841">
    <property type="component" value="Unassembled WGS sequence"/>
</dbReference>
<dbReference type="EMBL" id="AGNL01009471">
    <property type="protein sequence ID" value="EJK69847.1"/>
    <property type="molecule type" value="Genomic_DNA"/>
</dbReference>